<name>A0ABS0YFD4_9BACT</name>
<evidence type="ECO:0000313" key="2">
    <source>
        <dbReference type="Proteomes" id="UP000614714"/>
    </source>
</evidence>
<comment type="caution">
    <text evidence="1">The sequence shown here is derived from an EMBL/GenBank/DDBJ whole genome shotgun (WGS) entry which is preliminary data.</text>
</comment>
<gene>
    <name evidence="1" type="ORF">JFN91_12290</name>
</gene>
<proteinExistence type="predicted"/>
<organism evidence="1 2">
    <name type="scientific">Geomonas anaerohicana</name>
    <dbReference type="NCBI Taxonomy" id="2798583"/>
    <lineage>
        <taxon>Bacteria</taxon>
        <taxon>Pseudomonadati</taxon>
        <taxon>Thermodesulfobacteriota</taxon>
        <taxon>Desulfuromonadia</taxon>
        <taxon>Geobacterales</taxon>
        <taxon>Geobacteraceae</taxon>
        <taxon>Geomonas</taxon>
    </lineage>
</organism>
<keyword evidence="2" id="KW-1185">Reference proteome</keyword>
<accession>A0ABS0YFD4</accession>
<dbReference type="Proteomes" id="UP000614714">
    <property type="component" value="Unassembled WGS sequence"/>
</dbReference>
<protein>
    <submittedName>
        <fullName evidence="1">Type II toxin-antitoxin system RelE/ParE family toxin</fullName>
    </submittedName>
</protein>
<reference evidence="1 2" key="1">
    <citation type="submission" date="2020-12" db="EMBL/GenBank/DDBJ databases">
        <title>Geomonas sp. Red421, isolated from paddy soil.</title>
        <authorList>
            <person name="Xu Z."/>
            <person name="Zhang Z."/>
            <person name="Masuda Y."/>
            <person name="Itoh H."/>
            <person name="Senoo K."/>
        </authorList>
    </citation>
    <scope>NUCLEOTIDE SEQUENCE [LARGE SCALE GENOMIC DNA]</scope>
    <source>
        <strain evidence="1 2">Red421</strain>
    </source>
</reference>
<dbReference type="EMBL" id="JAEMHL010000005">
    <property type="protein sequence ID" value="MBJ6750993.1"/>
    <property type="molecule type" value="Genomic_DNA"/>
</dbReference>
<dbReference type="InterPro" id="IPR009387">
    <property type="entry name" value="HigB-2"/>
</dbReference>
<sequence length="150" mass="16459">MVFIGKTRHFAKWAKQAGVADAVLLSAVNEMEKGLVDADLGGGVLKKRIALPGHGKSGGARTLLATNKRNRWIFVFGFEKNDRGNISTKELEALQCLAKDLLGLPDAKLQTYKASGKLIEVPYEQENPQEPYLCSCTRNSRGSARTGFHR</sequence>
<evidence type="ECO:0000313" key="1">
    <source>
        <dbReference type="EMBL" id="MBJ6750993.1"/>
    </source>
</evidence>
<dbReference type="Pfam" id="PF06296">
    <property type="entry name" value="RelE"/>
    <property type="match status" value="1"/>
</dbReference>